<sequence length="86" mass="9473">MKMCYCVSPRLRDCSLSAVSCSFLSSALRSDSSRLRLLDMSINNLQDSGVDLFSTGWLRVCGVKVIVIVKHCSTAYGDTMKCILCI</sequence>
<keyword evidence="2" id="KW-1185">Reference proteome</keyword>
<accession>A0AAY4AD88</accession>
<dbReference type="Ensembl" id="ENSDCDT00010007136.1">
    <property type="protein sequence ID" value="ENSDCDP00010006902.1"/>
    <property type="gene ID" value="ENSDCDG00010002955.1"/>
</dbReference>
<reference evidence="1" key="2">
    <citation type="submission" date="2025-08" db="UniProtKB">
        <authorList>
            <consortium name="Ensembl"/>
        </authorList>
    </citation>
    <scope>IDENTIFICATION</scope>
</reference>
<name>A0AAY4AD88_9TELE</name>
<reference evidence="1 2" key="1">
    <citation type="submission" date="2020-06" db="EMBL/GenBank/DDBJ databases">
        <authorList>
            <consortium name="Wellcome Sanger Institute Data Sharing"/>
        </authorList>
    </citation>
    <scope>NUCLEOTIDE SEQUENCE [LARGE SCALE GENOMIC DNA]</scope>
</reference>
<dbReference type="Gene3D" id="3.80.10.10">
    <property type="entry name" value="Ribonuclease Inhibitor"/>
    <property type="match status" value="1"/>
</dbReference>
<reference evidence="1" key="3">
    <citation type="submission" date="2025-09" db="UniProtKB">
        <authorList>
            <consortium name="Ensembl"/>
        </authorList>
    </citation>
    <scope>IDENTIFICATION</scope>
</reference>
<evidence type="ECO:0000313" key="1">
    <source>
        <dbReference type="Ensembl" id="ENSDCDP00010006902.1"/>
    </source>
</evidence>
<evidence type="ECO:0000313" key="2">
    <source>
        <dbReference type="Proteomes" id="UP000694580"/>
    </source>
</evidence>
<dbReference type="InterPro" id="IPR032675">
    <property type="entry name" value="LRR_dom_sf"/>
</dbReference>
<protein>
    <submittedName>
        <fullName evidence="1">Uncharacterized protein</fullName>
    </submittedName>
</protein>
<dbReference type="Proteomes" id="UP000694580">
    <property type="component" value="Chromosome 3"/>
</dbReference>
<dbReference type="SUPFAM" id="SSF52047">
    <property type="entry name" value="RNI-like"/>
    <property type="match status" value="1"/>
</dbReference>
<organism evidence="1 2">
    <name type="scientific">Denticeps clupeoides</name>
    <name type="common">denticle herring</name>
    <dbReference type="NCBI Taxonomy" id="299321"/>
    <lineage>
        <taxon>Eukaryota</taxon>
        <taxon>Metazoa</taxon>
        <taxon>Chordata</taxon>
        <taxon>Craniata</taxon>
        <taxon>Vertebrata</taxon>
        <taxon>Euteleostomi</taxon>
        <taxon>Actinopterygii</taxon>
        <taxon>Neopterygii</taxon>
        <taxon>Teleostei</taxon>
        <taxon>Clupei</taxon>
        <taxon>Clupeiformes</taxon>
        <taxon>Denticipitoidei</taxon>
        <taxon>Denticipitidae</taxon>
        <taxon>Denticeps</taxon>
    </lineage>
</organism>
<proteinExistence type="predicted"/>
<dbReference type="AlphaFoldDB" id="A0AAY4AD88"/>